<dbReference type="InterPro" id="IPR002347">
    <property type="entry name" value="SDR_fam"/>
</dbReference>
<reference evidence="3 4" key="1">
    <citation type="journal article" date="2015" name="Genome Announc.">
        <title>Expanding the biotechnology potential of lactobacilli through comparative genomics of 213 strains and associated genera.</title>
        <authorList>
            <person name="Sun Z."/>
            <person name="Harris H.M."/>
            <person name="McCann A."/>
            <person name="Guo C."/>
            <person name="Argimon S."/>
            <person name="Zhang W."/>
            <person name="Yang X."/>
            <person name="Jeffery I.B."/>
            <person name="Cooney J.C."/>
            <person name="Kagawa T.F."/>
            <person name="Liu W."/>
            <person name="Song Y."/>
            <person name="Salvetti E."/>
            <person name="Wrobel A."/>
            <person name="Rasinkangas P."/>
            <person name="Parkhill J."/>
            <person name="Rea M.C."/>
            <person name="O'Sullivan O."/>
            <person name="Ritari J."/>
            <person name="Douillard F.P."/>
            <person name="Paul Ross R."/>
            <person name="Yang R."/>
            <person name="Briner A.E."/>
            <person name="Felis G.E."/>
            <person name="de Vos W.M."/>
            <person name="Barrangou R."/>
            <person name="Klaenhammer T.R."/>
            <person name="Caufield P.W."/>
            <person name="Cui Y."/>
            <person name="Zhang H."/>
            <person name="O'Toole P.W."/>
        </authorList>
    </citation>
    <scope>NUCLEOTIDE SEQUENCE [LARGE SCALE GENOMIC DNA]</scope>
    <source>
        <strain evidence="3 4">DSM 19674</strain>
    </source>
</reference>
<name>A0A0R1KI38_9LACO</name>
<comment type="caution">
    <text evidence="3">The sequence shown here is derived from an EMBL/GenBank/DDBJ whole genome shotgun (WGS) entry which is preliminary data.</text>
</comment>
<dbReference type="Proteomes" id="UP000051515">
    <property type="component" value="Unassembled WGS sequence"/>
</dbReference>
<evidence type="ECO:0000313" key="3">
    <source>
        <dbReference type="EMBL" id="KRK83103.1"/>
    </source>
</evidence>
<keyword evidence="2" id="KW-0560">Oxidoreductase</keyword>
<keyword evidence="4" id="KW-1185">Reference proteome</keyword>
<dbReference type="STRING" id="1423788.FC78_GL001912"/>
<dbReference type="PATRIC" id="fig|1423788.3.peg.1975"/>
<evidence type="ECO:0000256" key="2">
    <source>
        <dbReference type="ARBA" id="ARBA00023002"/>
    </source>
</evidence>
<comment type="similarity">
    <text evidence="1">Belongs to the short-chain dehydrogenases/reductases (SDR) family.</text>
</comment>
<organism evidence="3 4">
    <name type="scientific">Companilactobacillus bobalius DSM 19674</name>
    <dbReference type="NCBI Taxonomy" id="1423788"/>
    <lineage>
        <taxon>Bacteria</taxon>
        <taxon>Bacillati</taxon>
        <taxon>Bacillota</taxon>
        <taxon>Bacilli</taxon>
        <taxon>Lactobacillales</taxon>
        <taxon>Lactobacillaceae</taxon>
        <taxon>Companilactobacillus</taxon>
        <taxon>Companilactobacillus bobalius</taxon>
    </lineage>
</organism>
<dbReference type="PANTHER" id="PTHR24321:SF8">
    <property type="entry name" value="ESTRADIOL 17-BETA-DEHYDROGENASE 8-RELATED"/>
    <property type="match status" value="1"/>
</dbReference>
<dbReference type="PANTHER" id="PTHR24321">
    <property type="entry name" value="DEHYDROGENASES, SHORT CHAIN"/>
    <property type="match status" value="1"/>
</dbReference>
<evidence type="ECO:0000313" key="4">
    <source>
        <dbReference type="Proteomes" id="UP000051515"/>
    </source>
</evidence>
<dbReference type="InterPro" id="IPR036291">
    <property type="entry name" value="NAD(P)-bd_dom_sf"/>
</dbReference>
<proteinExistence type="inferred from homology"/>
<evidence type="ECO:0000256" key="1">
    <source>
        <dbReference type="ARBA" id="ARBA00006484"/>
    </source>
</evidence>
<dbReference type="SUPFAM" id="SSF51735">
    <property type="entry name" value="NAD(P)-binding Rossmann-fold domains"/>
    <property type="match status" value="1"/>
</dbReference>
<dbReference type="PRINTS" id="PR00081">
    <property type="entry name" value="GDHRDH"/>
</dbReference>
<dbReference type="AlphaFoldDB" id="A0A0R1KI38"/>
<protein>
    <submittedName>
        <fullName evidence="3">Short-chain dehydrogenase oxidoreductase</fullName>
    </submittedName>
</protein>
<dbReference type="Pfam" id="PF13561">
    <property type="entry name" value="adh_short_C2"/>
    <property type="match status" value="1"/>
</dbReference>
<accession>A0A0R1KI38</accession>
<dbReference type="GO" id="GO:0016491">
    <property type="term" value="F:oxidoreductase activity"/>
    <property type="evidence" value="ECO:0007669"/>
    <property type="project" value="UniProtKB-KW"/>
</dbReference>
<dbReference type="Gene3D" id="3.40.50.720">
    <property type="entry name" value="NAD(P)-binding Rossmann-like Domain"/>
    <property type="match status" value="1"/>
</dbReference>
<sequence length="110" mass="12312">MFFHGGLVGTAGRTAYHASKHGVLGLTKSSVLEYAKDGIRINDVCPDIIHTPMVDRMDETEKGEMDDLIREILIGRLAHPEEVVQVVLFLCSDAASYAIRQDKNFQVIYY</sequence>
<dbReference type="EMBL" id="AZDY01000037">
    <property type="protein sequence ID" value="KRK83103.1"/>
    <property type="molecule type" value="Genomic_DNA"/>
</dbReference>
<gene>
    <name evidence="3" type="ORF">FC78_GL001912</name>
</gene>